<accession>A0A7W9LGR1</accession>
<organism evidence="1 2">
    <name type="scientific">Nonomuraea jabiensis</name>
    <dbReference type="NCBI Taxonomy" id="882448"/>
    <lineage>
        <taxon>Bacteria</taxon>
        <taxon>Bacillati</taxon>
        <taxon>Actinomycetota</taxon>
        <taxon>Actinomycetes</taxon>
        <taxon>Streptosporangiales</taxon>
        <taxon>Streptosporangiaceae</taxon>
        <taxon>Nonomuraea</taxon>
    </lineage>
</organism>
<dbReference type="EMBL" id="JACHMB010000001">
    <property type="protein sequence ID" value="MBB5783118.1"/>
    <property type="molecule type" value="Genomic_DNA"/>
</dbReference>
<dbReference type="AlphaFoldDB" id="A0A7W9LGR1"/>
<protein>
    <recommendedName>
        <fullName evidence="3">Nucleotidyltransferase family protein</fullName>
    </recommendedName>
</protein>
<sequence>MNRGPLELLHHAVDRTRALTRGRPATGRTHDDADPVAGSLATDSAQRFDPFPLLRALDAAGARAVVIGQVAGILHGSTELTGDLDLLWDGAPEHAGALARAFAAAGCTLLDDDHRPVPPGPQALLRPKVQFDSPQVSGDCCTPALPWGALPVRPLLDRALTAVDTDGLRVLYLRRDDLIRMRRALGRPKDLRRAEELERL</sequence>
<dbReference type="Proteomes" id="UP000579153">
    <property type="component" value="Unassembled WGS sequence"/>
</dbReference>
<dbReference type="RefSeq" id="WP_185076119.1">
    <property type="nucleotide sequence ID" value="NZ_JACHMB010000001.1"/>
</dbReference>
<keyword evidence="2" id="KW-1185">Reference proteome</keyword>
<evidence type="ECO:0008006" key="3">
    <source>
        <dbReference type="Google" id="ProtNLM"/>
    </source>
</evidence>
<dbReference type="Gene3D" id="3.30.460.40">
    <property type="match status" value="1"/>
</dbReference>
<evidence type="ECO:0000313" key="2">
    <source>
        <dbReference type="Proteomes" id="UP000579153"/>
    </source>
</evidence>
<proteinExistence type="predicted"/>
<name>A0A7W9LGR1_9ACTN</name>
<gene>
    <name evidence="1" type="ORF">HD596_009874</name>
</gene>
<evidence type="ECO:0000313" key="1">
    <source>
        <dbReference type="EMBL" id="MBB5783118.1"/>
    </source>
</evidence>
<comment type="caution">
    <text evidence="1">The sequence shown here is derived from an EMBL/GenBank/DDBJ whole genome shotgun (WGS) entry which is preliminary data.</text>
</comment>
<reference evidence="1 2" key="1">
    <citation type="submission" date="2020-08" db="EMBL/GenBank/DDBJ databases">
        <title>Sequencing the genomes of 1000 actinobacteria strains.</title>
        <authorList>
            <person name="Klenk H.-P."/>
        </authorList>
    </citation>
    <scope>NUCLEOTIDE SEQUENCE [LARGE SCALE GENOMIC DNA]</scope>
    <source>
        <strain evidence="1 2">DSM 45507</strain>
    </source>
</reference>